<feature type="region of interest" description="Disordered" evidence="1">
    <location>
        <begin position="88"/>
        <end position="107"/>
    </location>
</feature>
<evidence type="ECO:0008006" key="3">
    <source>
        <dbReference type="Google" id="ProtNLM"/>
    </source>
</evidence>
<sequence>MARKPQKTRDATAELLASMNRIQLDPLEVIARALKLAEADSDYKTMIDGSLGIMPYMYPKLKESVVKADIDQTISGGGVNLNITVGGKKIVGEEPEEESEDEDNNES</sequence>
<proteinExistence type="predicted"/>
<accession>A0AAU8GGZ2</accession>
<dbReference type="EMBL" id="PP856724">
    <property type="protein sequence ID" value="XCH40784.1"/>
    <property type="molecule type" value="Genomic_DNA"/>
</dbReference>
<protein>
    <recommendedName>
        <fullName evidence="3">Terminase small subunit</fullName>
    </recommendedName>
</protein>
<gene>
    <name evidence="2" type="ORF">TCZZUYSU_CDS0013</name>
</gene>
<evidence type="ECO:0000313" key="2">
    <source>
        <dbReference type="EMBL" id="XCH40784.1"/>
    </source>
</evidence>
<name>A0AAU8GGZ2_9CAUD</name>
<evidence type="ECO:0000256" key="1">
    <source>
        <dbReference type="SAM" id="MobiDB-lite"/>
    </source>
</evidence>
<organism evidence="2">
    <name type="scientific">Salmonella phage vB_SEnST11_KE25</name>
    <dbReference type="NCBI Taxonomy" id="3161176"/>
    <lineage>
        <taxon>Viruses</taxon>
        <taxon>Duplodnaviria</taxon>
        <taxon>Heunggongvirae</taxon>
        <taxon>Uroviricota</taxon>
        <taxon>Caudoviricetes</taxon>
        <taxon>Rosemountvirus</taxon>
    </lineage>
</organism>
<reference evidence="2" key="1">
    <citation type="submission" date="2024-05" db="EMBL/GenBank/DDBJ databases">
        <authorList>
            <person name="Mugo M.M."/>
            <person name="Musyoki A.M."/>
            <person name="Makumi A.M."/>
            <person name="Mutai I."/>
            <person name="Drechsel O."/>
            <person name="Kering K.K."/>
            <person name="Muturi P."/>
            <person name="Mbae C.K."/>
            <person name="Kariuki S.M."/>
        </authorList>
    </citation>
    <scope>NUCLEOTIDE SEQUENCE</scope>
</reference>
<feature type="compositionally biased region" description="Acidic residues" evidence="1">
    <location>
        <begin position="93"/>
        <end position="107"/>
    </location>
</feature>